<reference evidence="2 3" key="1">
    <citation type="submission" date="2020-07" db="EMBL/GenBank/DDBJ databases">
        <title>Sequencing the genomes of 1000 actinobacteria strains.</title>
        <authorList>
            <person name="Klenk H.-P."/>
        </authorList>
    </citation>
    <scope>NUCLEOTIDE SEQUENCE [LARGE SCALE GENOMIC DNA]</scope>
    <source>
        <strain evidence="2 3">DSM 23871</strain>
    </source>
</reference>
<dbReference type="RefSeq" id="WP_179455256.1">
    <property type="nucleotide sequence ID" value="NZ_BAAAPX010000001.1"/>
</dbReference>
<evidence type="ECO:0000313" key="2">
    <source>
        <dbReference type="EMBL" id="NYD73645.1"/>
    </source>
</evidence>
<sequence>MSHPRNRIAALAAVAIAVCLLATACTGTPAPGPTTARPTATGIAGLPTGVQQATDVPTDVPNTPELRKNVALASCEKADGGWRAGGTASNPTDTAVDYTITVFFTTDTGTVLGTADTTVSVGAKEKKDWTATAALTPAPKTVCVLRGVG</sequence>
<feature type="signal peptide" evidence="1">
    <location>
        <begin position="1"/>
        <end position="24"/>
    </location>
</feature>
<accession>A0A852SY52</accession>
<gene>
    <name evidence="2" type="ORF">BJ963_001164</name>
</gene>
<dbReference type="EMBL" id="JACCBJ010000001">
    <property type="protein sequence ID" value="NYD73645.1"/>
    <property type="molecule type" value="Genomic_DNA"/>
</dbReference>
<protein>
    <submittedName>
        <fullName evidence="2">Uncharacterized protein</fullName>
    </submittedName>
</protein>
<dbReference type="PROSITE" id="PS51257">
    <property type="entry name" value="PROKAR_LIPOPROTEIN"/>
    <property type="match status" value="1"/>
</dbReference>
<comment type="caution">
    <text evidence="2">The sequence shown here is derived from an EMBL/GenBank/DDBJ whole genome shotgun (WGS) entry which is preliminary data.</text>
</comment>
<name>A0A852SY52_9MICO</name>
<proteinExistence type="predicted"/>
<feature type="chain" id="PRO_5032766958" evidence="1">
    <location>
        <begin position="25"/>
        <end position="149"/>
    </location>
</feature>
<organism evidence="2 3">
    <name type="scientific">Leifsonia soli</name>
    <dbReference type="NCBI Taxonomy" id="582665"/>
    <lineage>
        <taxon>Bacteria</taxon>
        <taxon>Bacillati</taxon>
        <taxon>Actinomycetota</taxon>
        <taxon>Actinomycetes</taxon>
        <taxon>Micrococcales</taxon>
        <taxon>Microbacteriaceae</taxon>
        <taxon>Leifsonia</taxon>
    </lineage>
</organism>
<evidence type="ECO:0000256" key="1">
    <source>
        <dbReference type="SAM" id="SignalP"/>
    </source>
</evidence>
<evidence type="ECO:0000313" key="3">
    <source>
        <dbReference type="Proteomes" id="UP000589620"/>
    </source>
</evidence>
<dbReference type="AlphaFoldDB" id="A0A852SY52"/>
<keyword evidence="1" id="KW-0732">Signal</keyword>
<dbReference type="Proteomes" id="UP000589620">
    <property type="component" value="Unassembled WGS sequence"/>
</dbReference>
<keyword evidence="3" id="KW-1185">Reference proteome</keyword>